<accession>A0ABZ2ZA24</accession>
<proteinExistence type="predicted"/>
<gene>
    <name evidence="2" type="ORF">WJU22_12590</name>
</gene>
<evidence type="ECO:0000313" key="2">
    <source>
        <dbReference type="EMBL" id="WZN49007.1"/>
    </source>
</evidence>
<keyword evidence="1" id="KW-0472">Membrane</keyword>
<protein>
    <submittedName>
        <fullName evidence="2">Uncharacterized protein</fullName>
    </submittedName>
</protein>
<dbReference type="EMBL" id="CP150096">
    <property type="protein sequence ID" value="WZN49007.1"/>
    <property type="molecule type" value="Genomic_DNA"/>
</dbReference>
<evidence type="ECO:0000256" key="1">
    <source>
        <dbReference type="SAM" id="Phobius"/>
    </source>
</evidence>
<reference evidence="2 3" key="1">
    <citation type="submission" date="2024-03" db="EMBL/GenBank/DDBJ databases">
        <title>Chitinophaga caseinilytica sp. nov., a casein hydrolysing bacterium isolated from forest soil.</title>
        <authorList>
            <person name="Lee D.S."/>
            <person name="Han D.M."/>
            <person name="Baek J.H."/>
            <person name="Choi D.G."/>
            <person name="Jeon J.H."/>
            <person name="Jeon C.O."/>
        </authorList>
    </citation>
    <scope>NUCLEOTIDE SEQUENCE [LARGE SCALE GENOMIC DNA]</scope>
    <source>
        <strain evidence="2 3">KACC 19118</strain>
    </source>
</reference>
<feature type="transmembrane region" description="Helical" evidence="1">
    <location>
        <begin position="5"/>
        <end position="26"/>
    </location>
</feature>
<keyword evidence="3" id="KW-1185">Reference proteome</keyword>
<keyword evidence="1" id="KW-0812">Transmembrane</keyword>
<name>A0ABZ2ZA24_9BACT</name>
<evidence type="ECO:0000313" key="3">
    <source>
        <dbReference type="Proteomes" id="UP001449657"/>
    </source>
</evidence>
<dbReference type="Proteomes" id="UP001449657">
    <property type="component" value="Chromosome"/>
</dbReference>
<keyword evidence="1" id="KW-1133">Transmembrane helix</keyword>
<organism evidence="2 3">
    <name type="scientific">Chitinophaga caseinilytica</name>
    <dbReference type="NCBI Taxonomy" id="2267521"/>
    <lineage>
        <taxon>Bacteria</taxon>
        <taxon>Pseudomonadati</taxon>
        <taxon>Bacteroidota</taxon>
        <taxon>Chitinophagia</taxon>
        <taxon>Chitinophagales</taxon>
        <taxon>Chitinophagaceae</taxon>
        <taxon>Chitinophaga</taxon>
    </lineage>
</organism>
<dbReference type="RefSeq" id="WP_341843582.1">
    <property type="nucleotide sequence ID" value="NZ_CP149792.1"/>
</dbReference>
<sequence length="352" mass="39466">MRRAVLYRIGGIVVVVTGFMFLLMSITPLPNAANNGFSRNLLSSSSLHEITSYEFVEPLNKIVGISDDKIFLAGDSPTGLLAIDKKSGKTDTIVIRMNIPPDKMVPYCLEIDSNKLYLHLNNLQVVVSGSFSDDGIKVCSLNTQVFTKSVQISPEQLVIRTFNKDFSEQIFEKISSITGEKSKEKVVEELMDGQGGMSTDGMLKFEKKSGRLFYVEAFRNRFYCMDTGLNLLYKHRTIDTISTNAVGVATEDSGDSTLKLIPGMARKNVNRDILLDEKYLYIVSNLRADNQSHSLFNNSVSLDRYQIVDGSYNGSIIINKIRNKAFKSSKIYKDELYALYDGKIVVYDLKTK</sequence>